<keyword evidence="1" id="KW-0732">Signal</keyword>
<sequence>MFSFKETLLSAAFLSAMTVSPAFAQQQPAPALMQGSSHVGLVSGNVIIKRSGEFSVAQNSSAVLDGDVVMTLEGGSASVTLANGCAVDLLAEQSVLVKTSEDRCDSALVIGDSEFYSQEIGGGLSSALIGQLFAAAVVTGMVVAIASDGADNPTSP</sequence>
<reference evidence="2" key="2">
    <citation type="submission" date="2020-09" db="EMBL/GenBank/DDBJ databases">
        <authorList>
            <person name="Sun Q."/>
            <person name="Kim S."/>
        </authorList>
    </citation>
    <scope>NUCLEOTIDE SEQUENCE</scope>
    <source>
        <strain evidence="2">KCTC 32513</strain>
    </source>
</reference>
<proteinExistence type="predicted"/>
<name>A0A8J3CLV6_9PROT</name>
<comment type="caution">
    <text evidence="2">The sequence shown here is derived from an EMBL/GenBank/DDBJ whole genome shotgun (WGS) entry which is preliminary data.</text>
</comment>
<evidence type="ECO:0000313" key="2">
    <source>
        <dbReference type="EMBL" id="GHA85335.1"/>
    </source>
</evidence>
<reference evidence="2" key="1">
    <citation type="journal article" date="2014" name="Int. J. Syst. Evol. Microbiol.">
        <title>Complete genome sequence of Corynebacterium casei LMG S-19264T (=DSM 44701T), isolated from a smear-ripened cheese.</title>
        <authorList>
            <consortium name="US DOE Joint Genome Institute (JGI-PGF)"/>
            <person name="Walter F."/>
            <person name="Albersmeier A."/>
            <person name="Kalinowski J."/>
            <person name="Ruckert C."/>
        </authorList>
    </citation>
    <scope>NUCLEOTIDE SEQUENCE</scope>
    <source>
        <strain evidence="2">KCTC 32513</strain>
    </source>
</reference>
<feature type="chain" id="PRO_5035250653" description="Organic solvent tolerance-like N-terminal domain-containing protein" evidence="1">
    <location>
        <begin position="25"/>
        <end position="156"/>
    </location>
</feature>
<dbReference type="RefSeq" id="WP_189495201.1">
    <property type="nucleotide sequence ID" value="NZ_BMZH01000002.1"/>
</dbReference>
<gene>
    <name evidence="2" type="ORF">GCM10009069_05590</name>
</gene>
<dbReference type="EMBL" id="BMZH01000002">
    <property type="protein sequence ID" value="GHA85335.1"/>
    <property type="molecule type" value="Genomic_DNA"/>
</dbReference>
<evidence type="ECO:0000313" key="3">
    <source>
        <dbReference type="Proteomes" id="UP000634004"/>
    </source>
</evidence>
<dbReference type="AlphaFoldDB" id="A0A8J3CLV6"/>
<evidence type="ECO:0008006" key="4">
    <source>
        <dbReference type="Google" id="ProtNLM"/>
    </source>
</evidence>
<organism evidence="2 3">
    <name type="scientific">Algimonas arctica</name>
    <dbReference type="NCBI Taxonomy" id="1479486"/>
    <lineage>
        <taxon>Bacteria</taxon>
        <taxon>Pseudomonadati</taxon>
        <taxon>Pseudomonadota</taxon>
        <taxon>Alphaproteobacteria</taxon>
        <taxon>Maricaulales</taxon>
        <taxon>Robiginitomaculaceae</taxon>
        <taxon>Algimonas</taxon>
    </lineage>
</organism>
<accession>A0A8J3CLV6</accession>
<feature type="signal peptide" evidence="1">
    <location>
        <begin position="1"/>
        <end position="24"/>
    </location>
</feature>
<protein>
    <recommendedName>
        <fullName evidence="4">Organic solvent tolerance-like N-terminal domain-containing protein</fullName>
    </recommendedName>
</protein>
<evidence type="ECO:0000256" key="1">
    <source>
        <dbReference type="SAM" id="SignalP"/>
    </source>
</evidence>
<keyword evidence="3" id="KW-1185">Reference proteome</keyword>
<dbReference type="Proteomes" id="UP000634004">
    <property type="component" value="Unassembled WGS sequence"/>
</dbReference>